<comment type="caution">
    <text evidence="2">The sequence shown here is derived from an EMBL/GenBank/DDBJ whole genome shotgun (WGS) entry which is preliminary data.</text>
</comment>
<reference evidence="3" key="1">
    <citation type="journal article" date="2019" name="Int. J. Syst. Evol. Microbiol.">
        <title>The Global Catalogue of Microorganisms (GCM) 10K type strain sequencing project: providing services to taxonomists for standard genome sequencing and annotation.</title>
        <authorList>
            <consortium name="The Broad Institute Genomics Platform"/>
            <consortium name="The Broad Institute Genome Sequencing Center for Infectious Disease"/>
            <person name="Wu L."/>
            <person name="Ma J."/>
        </authorList>
    </citation>
    <scope>NUCLEOTIDE SEQUENCE [LARGE SCALE GENOMIC DNA]</scope>
    <source>
        <strain evidence="3">JCM 17633</strain>
    </source>
</reference>
<protein>
    <recommendedName>
        <fullName evidence="4">Anti-sigma factor</fullName>
    </recommendedName>
</protein>
<keyword evidence="3" id="KW-1185">Reference proteome</keyword>
<keyword evidence="1" id="KW-0472">Membrane</keyword>
<proteinExistence type="predicted"/>
<dbReference type="Proteomes" id="UP001501682">
    <property type="component" value="Unassembled WGS sequence"/>
</dbReference>
<evidence type="ECO:0000256" key="1">
    <source>
        <dbReference type="SAM" id="Phobius"/>
    </source>
</evidence>
<evidence type="ECO:0000313" key="2">
    <source>
        <dbReference type="EMBL" id="GAA4241045.1"/>
    </source>
</evidence>
<keyword evidence="1" id="KW-1133">Transmembrane helix</keyword>
<dbReference type="RefSeq" id="WP_344712441.1">
    <property type="nucleotide sequence ID" value="NZ_BAABCB010000005.1"/>
</dbReference>
<accession>A0ABP8CM95</accession>
<sequence>MEPNNIEKLIQDNFKDRSIEPSSEARERLIMALNTKPKKKKKLWLNYAVAASLVLGLFFVGGKLLFNQGVVEQPIEIGFEKELPEEIQQQKLPDSVGETKAIVLEESQDSNEELNIKKQSKVVSSPKGIGAKNKIVKQDIQTDEDVKLPTENSTIIIEKDLVKPKETEDLAVVKSPKQFQYITAEQLLESTEDNSGIDLIQNTTQLSDSYLDSHQLLLEMEKELFDEKNKSIFKRAGKEFKRIKEAVANRNYEHNINH</sequence>
<dbReference type="EMBL" id="BAABCB010000005">
    <property type="protein sequence ID" value="GAA4241045.1"/>
    <property type="molecule type" value="Genomic_DNA"/>
</dbReference>
<gene>
    <name evidence="2" type="ORF">GCM10022292_05850</name>
</gene>
<feature type="transmembrane region" description="Helical" evidence="1">
    <location>
        <begin position="44"/>
        <end position="66"/>
    </location>
</feature>
<keyword evidence="1" id="KW-0812">Transmembrane</keyword>
<name>A0ABP8CM95_9FLAO</name>
<organism evidence="2 3">
    <name type="scientific">Winogradskyella damuponensis</name>
    <dbReference type="NCBI Taxonomy" id="943939"/>
    <lineage>
        <taxon>Bacteria</taxon>
        <taxon>Pseudomonadati</taxon>
        <taxon>Bacteroidota</taxon>
        <taxon>Flavobacteriia</taxon>
        <taxon>Flavobacteriales</taxon>
        <taxon>Flavobacteriaceae</taxon>
        <taxon>Winogradskyella</taxon>
    </lineage>
</organism>
<evidence type="ECO:0000313" key="3">
    <source>
        <dbReference type="Proteomes" id="UP001501682"/>
    </source>
</evidence>
<evidence type="ECO:0008006" key="4">
    <source>
        <dbReference type="Google" id="ProtNLM"/>
    </source>
</evidence>